<dbReference type="KEGG" id="slt:Slit_0878"/>
<gene>
    <name evidence="2" type="ordered locus">Slit_0878</name>
</gene>
<feature type="domain" description="Metallo-beta-lactamase" evidence="1">
    <location>
        <begin position="17"/>
        <end position="208"/>
    </location>
</feature>
<dbReference type="PRINTS" id="PR00388">
    <property type="entry name" value="PDIESTERASE2"/>
</dbReference>
<dbReference type="Gene3D" id="3.60.15.10">
    <property type="entry name" value="Ribonuclease Z/Hydroxyacylglutathione hydrolase-like"/>
    <property type="match status" value="1"/>
</dbReference>
<dbReference type="InterPro" id="IPR000396">
    <property type="entry name" value="Pdiesterase2"/>
</dbReference>
<dbReference type="GO" id="GO:0004115">
    <property type="term" value="F:3',5'-cyclic-AMP phosphodiesterase activity"/>
    <property type="evidence" value="ECO:0007669"/>
    <property type="project" value="InterPro"/>
</dbReference>
<proteinExistence type="predicted"/>
<keyword evidence="3" id="KW-1185">Reference proteome</keyword>
<dbReference type="PANTHER" id="PTHR42663">
    <property type="entry name" value="HYDROLASE C777.06C-RELATED-RELATED"/>
    <property type="match status" value="1"/>
</dbReference>
<dbReference type="InterPro" id="IPR001279">
    <property type="entry name" value="Metallo-B-lactamas"/>
</dbReference>
<dbReference type="Proteomes" id="UP000001625">
    <property type="component" value="Chromosome"/>
</dbReference>
<evidence type="ECO:0000313" key="2">
    <source>
        <dbReference type="EMBL" id="ADE11116.1"/>
    </source>
</evidence>
<dbReference type="Pfam" id="PF12706">
    <property type="entry name" value="Lactamase_B_2"/>
    <property type="match status" value="1"/>
</dbReference>
<evidence type="ECO:0000259" key="1">
    <source>
        <dbReference type="SMART" id="SM00849"/>
    </source>
</evidence>
<accession>D5CPV2</accession>
<reference evidence="2 3" key="1">
    <citation type="submission" date="2010-03" db="EMBL/GenBank/DDBJ databases">
        <title>Complete sequence of Sideroxydans lithotrophicus ES-1.</title>
        <authorList>
            <consortium name="US DOE Joint Genome Institute"/>
            <person name="Lucas S."/>
            <person name="Copeland A."/>
            <person name="Lapidus A."/>
            <person name="Cheng J.-F."/>
            <person name="Bruce D."/>
            <person name="Goodwin L."/>
            <person name="Pitluck S."/>
            <person name="Munk A.C."/>
            <person name="Detter J.C."/>
            <person name="Han C."/>
            <person name="Tapia R."/>
            <person name="Larimer F."/>
            <person name="Land M."/>
            <person name="Hauser L."/>
            <person name="Kyrpides N."/>
            <person name="Ivanova N."/>
            <person name="Emerson D."/>
            <person name="Woyke T."/>
        </authorList>
    </citation>
    <scope>NUCLEOTIDE SEQUENCE [LARGE SCALE GENOMIC DNA]</scope>
    <source>
        <strain evidence="2 3">ES-1</strain>
    </source>
</reference>
<dbReference type="AlphaFoldDB" id="D5CPV2"/>
<dbReference type="OrthoDB" id="9803916at2"/>
<dbReference type="PANTHER" id="PTHR42663:SF6">
    <property type="entry name" value="HYDROLASE C777.06C-RELATED"/>
    <property type="match status" value="1"/>
</dbReference>
<dbReference type="SMART" id="SM00849">
    <property type="entry name" value="Lactamase_B"/>
    <property type="match status" value="1"/>
</dbReference>
<dbReference type="CDD" id="cd07735">
    <property type="entry name" value="class_II_PDE_MBL-fold"/>
    <property type="match status" value="1"/>
</dbReference>
<dbReference type="HOGENOM" id="CLU_1060731_0_0_4"/>
<protein>
    <submittedName>
        <fullName evidence="2">Beta-lactamase domain protein</fullName>
    </submittedName>
</protein>
<dbReference type="EMBL" id="CP001965">
    <property type="protein sequence ID" value="ADE11116.1"/>
    <property type="molecule type" value="Genomic_DNA"/>
</dbReference>
<sequence length="254" mass="28469">MRITTLGCNGSITGDLRTTCYMVDEDILIDAGSGAGDLRLEQAIAIDAVFLTHSHLDHCAFLPMLADAAGSFRKTPLSVYALPETIATLRQHMFNNQLWPDYTMLPAPELPYIRFHPIRLGETAELDGRRITALPASHSVPCIAYRVDNGTASWVYSADTTFCADFWQELNRIDNLRYLLIENTFRNDNAAGAQRSGHNTAELLAQGRRLLQRPVELFIVHMEVGHEQATMREVLQAAGEFKPQMLQRGHVFEL</sequence>
<evidence type="ECO:0000313" key="3">
    <source>
        <dbReference type="Proteomes" id="UP000001625"/>
    </source>
</evidence>
<organism evidence="2 3">
    <name type="scientific">Sideroxydans lithotrophicus (strain ES-1)</name>
    <dbReference type="NCBI Taxonomy" id="580332"/>
    <lineage>
        <taxon>Bacteria</taxon>
        <taxon>Pseudomonadati</taxon>
        <taxon>Pseudomonadota</taxon>
        <taxon>Betaproteobacteria</taxon>
        <taxon>Nitrosomonadales</taxon>
        <taxon>Gallionellaceae</taxon>
        <taxon>Sideroxydans</taxon>
    </lineage>
</organism>
<dbReference type="RefSeq" id="WP_013029014.1">
    <property type="nucleotide sequence ID" value="NC_013959.1"/>
</dbReference>
<name>D5CPV2_SIDLE</name>
<dbReference type="InterPro" id="IPR036866">
    <property type="entry name" value="RibonucZ/Hydroxyglut_hydro"/>
</dbReference>
<dbReference type="SUPFAM" id="SSF56281">
    <property type="entry name" value="Metallo-hydrolase/oxidoreductase"/>
    <property type="match status" value="1"/>
</dbReference>
<dbReference type="GO" id="GO:0006198">
    <property type="term" value="P:cAMP catabolic process"/>
    <property type="evidence" value="ECO:0007669"/>
    <property type="project" value="InterPro"/>
</dbReference>
<dbReference type="eggNOG" id="COG1234">
    <property type="taxonomic scope" value="Bacteria"/>
</dbReference>
<dbReference type="STRING" id="580332.Slit_0878"/>